<sequence length="47" mass="5108">MQNRSVSSRLITRDDSNQAPRRNATTTATRTRASSFVGVTNNAPTAK</sequence>
<keyword evidence="3" id="KW-1185">Reference proteome</keyword>
<evidence type="ECO:0000256" key="1">
    <source>
        <dbReference type="SAM" id="MobiDB-lite"/>
    </source>
</evidence>
<evidence type="ECO:0000313" key="3">
    <source>
        <dbReference type="Proteomes" id="UP001154282"/>
    </source>
</evidence>
<protein>
    <submittedName>
        <fullName evidence="2">Uncharacterized protein</fullName>
    </submittedName>
</protein>
<organism evidence="2 3">
    <name type="scientific">Linum tenue</name>
    <dbReference type="NCBI Taxonomy" id="586396"/>
    <lineage>
        <taxon>Eukaryota</taxon>
        <taxon>Viridiplantae</taxon>
        <taxon>Streptophyta</taxon>
        <taxon>Embryophyta</taxon>
        <taxon>Tracheophyta</taxon>
        <taxon>Spermatophyta</taxon>
        <taxon>Magnoliopsida</taxon>
        <taxon>eudicotyledons</taxon>
        <taxon>Gunneridae</taxon>
        <taxon>Pentapetalae</taxon>
        <taxon>rosids</taxon>
        <taxon>fabids</taxon>
        <taxon>Malpighiales</taxon>
        <taxon>Linaceae</taxon>
        <taxon>Linum</taxon>
    </lineage>
</organism>
<dbReference type="EMBL" id="CAMGYJ010000005">
    <property type="protein sequence ID" value="CAI0408457.1"/>
    <property type="molecule type" value="Genomic_DNA"/>
</dbReference>
<feature type="compositionally biased region" description="Low complexity" evidence="1">
    <location>
        <begin position="19"/>
        <end position="33"/>
    </location>
</feature>
<evidence type="ECO:0000313" key="2">
    <source>
        <dbReference type="EMBL" id="CAI0408457.1"/>
    </source>
</evidence>
<gene>
    <name evidence="2" type="ORF">LITE_LOCUS13962</name>
</gene>
<dbReference type="AlphaFoldDB" id="A0AAV0JEV6"/>
<feature type="compositionally biased region" description="Polar residues" evidence="1">
    <location>
        <begin position="37"/>
        <end position="47"/>
    </location>
</feature>
<feature type="compositionally biased region" description="Polar residues" evidence="1">
    <location>
        <begin position="1"/>
        <end position="10"/>
    </location>
</feature>
<dbReference type="Proteomes" id="UP001154282">
    <property type="component" value="Unassembled WGS sequence"/>
</dbReference>
<accession>A0AAV0JEV6</accession>
<name>A0AAV0JEV6_9ROSI</name>
<reference evidence="2" key="1">
    <citation type="submission" date="2022-08" db="EMBL/GenBank/DDBJ databases">
        <authorList>
            <person name="Gutierrez-Valencia J."/>
        </authorList>
    </citation>
    <scope>NUCLEOTIDE SEQUENCE</scope>
</reference>
<comment type="caution">
    <text evidence="2">The sequence shown here is derived from an EMBL/GenBank/DDBJ whole genome shotgun (WGS) entry which is preliminary data.</text>
</comment>
<feature type="region of interest" description="Disordered" evidence="1">
    <location>
        <begin position="1"/>
        <end position="47"/>
    </location>
</feature>
<feature type="non-terminal residue" evidence="2">
    <location>
        <position position="47"/>
    </location>
</feature>
<proteinExistence type="predicted"/>